<protein>
    <recommendedName>
        <fullName evidence="3">N-acetyltransferase domain-containing protein</fullName>
    </recommendedName>
</protein>
<proteinExistence type="predicted"/>
<keyword evidence="2" id="KW-1185">Reference proteome</keyword>
<accession>A0ABS7ZPW0</accession>
<dbReference type="Proteomes" id="UP000714380">
    <property type="component" value="Unassembled WGS sequence"/>
</dbReference>
<reference evidence="1 2" key="1">
    <citation type="submission" date="2020-12" db="EMBL/GenBank/DDBJ databases">
        <title>Novel Thalassolituus-related marine hydrocarbonoclastic bacteria mediated algae-derived hydrocarbons mineralization in twilight zone of the northern South China Sea.</title>
        <authorList>
            <person name="Dong C."/>
        </authorList>
    </citation>
    <scope>NUCLEOTIDE SEQUENCE [LARGE SCALE GENOMIC DNA]</scope>
    <source>
        <strain evidence="1 2">IMCC1826</strain>
    </source>
</reference>
<evidence type="ECO:0000313" key="2">
    <source>
        <dbReference type="Proteomes" id="UP000714380"/>
    </source>
</evidence>
<organism evidence="1 2">
    <name type="scientific">Thalassolituus marinus</name>
    <dbReference type="NCBI Taxonomy" id="671053"/>
    <lineage>
        <taxon>Bacteria</taxon>
        <taxon>Pseudomonadati</taxon>
        <taxon>Pseudomonadota</taxon>
        <taxon>Gammaproteobacteria</taxon>
        <taxon>Oceanospirillales</taxon>
        <taxon>Oceanospirillaceae</taxon>
        <taxon>Thalassolituus</taxon>
    </lineage>
</organism>
<gene>
    <name evidence="1" type="ORF">I9W95_02760</name>
</gene>
<evidence type="ECO:0008006" key="3">
    <source>
        <dbReference type="Google" id="ProtNLM"/>
    </source>
</evidence>
<name>A0ABS7ZPW0_9GAMM</name>
<sequence length="139" mass="16085">MSAWGNRTEITYAALEYMDLWDGYDHREAYWNWRKLKRDHSRLYPKRFEIVLWENDRPIGAAIGRTTYSGAKTRLDVVEGIPKDMGDRSNIVETILGTFEIYSILIGATEVRVKHPVNPKVRESMPGTSIVIVRQAATW</sequence>
<comment type="caution">
    <text evidence="1">The sequence shown here is derived from an EMBL/GenBank/DDBJ whole genome shotgun (WGS) entry which is preliminary data.</text>
</comment>
<evidence type="ECO:0000313" key="1">
    <source>
        <dbReference type="EMBL" id="MCA6062521.1"/>
    </source>
</evidence>
<dbReference type="RefSeq" id="WP_225671612.1">
    <property type="nucleotide sequence ID" value="NZ_JAEDAH010000011.1"/>
</dbReference>
<dbReference type="EMBL" id="JAEDAH010000011">
    <property type="protein sequence ID" value="MCA6062521.1"/>
    <property type="molecule type" value="Genomic_DNA"/>
</dbReference>